<comment type="caution">
    <text evidence="2">The sequence shown here is derived from an EMBL/GenBank/DDBJ whole genome shotgun (WGS) entry which is preliminary data.</text>
</comment>
<evidence type="ECO:0000313" key="3">
    <source>
        <dbReference type="Proteomes" id="UP000235346"/>
    </source>
</evidence>
<feature type="transmembrane region" description="Helical" evidence="1">
    <location>
        <begin position="50"/>
        <end position="80"/>
    </location>
</feature>
<accession>A0A2N7TIL8</accession>
<protein>
    <submittedName>
        <fullName evidence="2">Diguanylate cyclase</fullName>
    </submittedName>
</protein>
<dbReference type="EMBL" id="PNRE01000075">
    <property type="protein sequence ID" value="PMR68027.1"/>
    <property type="molecule type" value="Genomic_DNA"/>
</dbReference>
<sequence>MDTQVLLIHVLLYVFLPLWGLAGFADWCCHRATRIEETSGLKESLMHSLMGLQVGIPIIVCLLFRINVLVLLICLLAWVLHEAVAHWDVHYAAPRRRISIWEMHAHSYLASLPLYMLAMIMVINWPVVVDLVTFAWQGQLRLVPLDVPHGGERYLPYYLTFMALLCVFPYLEENLRCLRHALKHGSQPS</sequence>
<proteinExistence type="predicted"/>
<gene>
    <name evidence="2" type="ORF">C1H66_16545</name>
</gene>
<keyword evidence="1" id="KW-0812">Transmembrane</keyword>
<name>A0A2N7TIL8_9GAMM</name>
<feature type="transmembrane region" description="Helical" evidence="1">
    <location>
        <begin position="112"/>
        <end position="133"/>
    </location>
</feature>
<dbReference type="RefSeq" id="WP_102628981.1">
    <property type="nucleotide sequence ID" value="NZ_PDOH01000015.1"/>
</dbReference>
<keyword evidence="3" id="KW-1185">Reference proteome</keyword>
<evidence type="ECO:0000256" key="1">
    <source>
        <dbReference type="SAM" id="Phobius"/>
    </source>
</evidence>
<reference evidence="2 3" key="1">
    <citation type="submission" date="2018-01" db="EMBL/GenBank/DDBJ databases">
        <title>Halomonas endophytica sp. nov., isolated from storage liquid in the stems of Populus euphratica.</title>
        <authorList>
            <person name="Chen C."/>
        </authorList>
    </citation>
    <scope>NUCLEOTIDE SEQUENCE [LARGE SCALE GENOMIC DNA]</scope>
    <source>
        <strain evidence="2 3">DSM 26881</strain>
    </source>
</reference>
<keyword evidence="1" id="KW-0472">Membrane</keyword>
<keyword evidence="1" id="KW-1133">Transmembrane helix</keyword>
<dbReference type="Proteomes" id="UP000235346">
    <property type="component" value="Unassembled WGS sequence"/>
</dbReference>
<evidence type="ECO:0000313" key="2">
    <source>
        <dbReference type="EMBL" id="PMR68027.1"/>
    </source>
</evidence>
<organism evidence="2 3">
    <name type="scientific">Halomonas heilongjiangensis</name>
    <dbReference type="NCBI Taxonomy" id="1387883"/>
    <lineage>
        <taxon>Bacteria</taxon>
        <taxon>Pseudomonadati</taxon>
        <taxon>Pseudomonadota</taxon>
        <taxon>Gammaproteobacteria</taxon>
        <taxon>Oceanospirillales</taxon>
        <taxon>Halomonadaceae</taxon>
        <taxon>Halomonas</taxon>
    </lineage>
</organism>
<dbReference type="OrthoDB" id="6028296at2"/>
<dbReference type="AlphaFoldDB" id="A0A2N7TIL8"/>
<feature type="transmembrane region" description="Helical" evidence="1">
    <location>
        <begin position="154"/>
        <end position="171"/>
    </location>
</feature>
<feature type="transmembrane region" description="Helical" evidence="1">
    <location>
        <begin position="6"/>
        <end position="29"/>
    </location>
</feature>